<accession>A0AAN6MWZ9</accession>
<proteinExistence type="predicted"/>
<name>A0AAN6MWZ9_9PEZI</name>
<dbReference type="Proteomes" id="UP001303473">
    <property type="component" value="Unassembled WGS sequence"/>
</dbReference>
<gene>
    <name evidence="1" type="ORF">QBC46DRAFT_219814</name>
</gene>
<evidence type="ECO:0000313" key="2">
    <source>
        <dbReference type="Proteomes" id="UP001303473"/>
    </source>
</evidence>
<dbReference type="EMBL" id="MU853955">
    <property type="protein sequence ID" value="KAK3934869.1"/>
    <property type="molecule type" value="Genomic_DNA"/>
</dbReference>
<evidence type="ECO:0000313" key="1">
    <source>
        <dbReference type="EMBL" id="KAK3934869.1"/>
    </source>
</evidence>
<protein>
    <submittedName>
        <fullName evidence="1">Uncharacterized protein</fullName>
    </submittedName>
</protein>
<keyword evidence="2" id="KW-1185">Reference proteome</keyword>
<feature type="non-terminal residue" evidence="1">
    <location>
        <position position="94"/>
    </location>
</feature>
<dbReference type="AlphaFoldDB" id="A0AAN6MWZ9"/>
<feature type="non-terminal residue" evidence="1">
    <location>
        <position position="1"/>
    </location>
</feature>
<comment type="caution">
    <text evidence="1">The sequence shown here is derived from an EMBL/GenBank/DDBJ whole genome shotgun (WGS) entry which is preliminary data.</text>
</comment>
<reference evidence="2" key="1">
    <citation type="journal article" date="2023" name="Mol. Phylogenet. Evol.">
        <title>Genome-scale phylogeny and comparative genomics of the fungal order Sordariales.</title>
        <authorList>
            <person name="Hensen N."/>
            <person name="Bonometti L."/>
            <person name="Westerberg I."/>
            <person name="Brannstrom I.O."/>
            <person name="Guillou S."/>
            <person name="Cros-Aarteil S."/>
            <person name="Calhoun S."/>
            <person name="Haridas S."/>
            <person name="Kuo A."/>
            <person name="Mondo S."/>
            <person name="Pangilinan J."/>
            <person name="Riley R."/>
            <person name="LaButti K."/>
            <person name="Andreopoulos B."/>
            <person name="Lipzen A."/>
            <person name="Chen C."/>
            <person name="Yan M."/>
            <person name="Daum C."/>
            <person name="Ng V."/>
            <person name="Clum A."/>
            <person name="Steindorff A."/>
            <person name="Ohm R.A."/>
            <person name="Martin F."/>
            <person name="Silar P."/>
            <person name="Natvig D.O."/>
            <person name="Lalanne C."/>
            <person name="Gautier V."/>
            <person name="Ament-Velasquez S.L."/>
            <person name="Kruys A."/>
            <person name="Hutchinson M.I."/>
            <person name="Powell A.J."/>
            <person name="Barry K."/>
            <person name="Miller A.N."/>
            <person name="Grigoriev I.V."/>
            <person name="Debuchy R."/>
            <person name="Gladieux P."/>
            <person name="Hiltunen Thoren M."/>
            <person name="Johannesson H."/>
        </authorList>
    </citation>
    <scope>NUCLEOTIDE SEQUENCE [LARGE SCALE GENOMIC DNA]</scope>
    <source>
        <strain evidence="2">CBS 340.73</strain>
    </source>
</reference>
<sequence>HDPIRDEAYRQQVLAGLQSIEHAPDSWGRRTDRLVCNILQKSKPPNAEEAYFLCGEKAAQKLESGKLRVPMFTQDEQRFRWRGKDRPIRQLFHR</sequence>
<organism evidence="1 2">
    <name type="scientific">Diplogelasinospora grovesii</name>
    <dbReference type="NCBI Taxonomy" id="303347"/>
    <lineage>
        <taxon>Eukaryota</taxon>
        <taxon>Fungi</taxon>
        <taxon>Dikarya</taxon>
        <taxon>Ascomycota</taxon>
        <taxon>Pezizomycotina</taxon>
        <taxon>Sordariomycetes</taxon>
        <taxon>Sordariomycetidae</taxon>
        <taxon>Sordariales</taxon>
        <taxon>Diplogelasinosporaceae</taxon>
        <taxon>Diplogelasinospora</taxon>
    </lineage>
</organism>